<accession>A0ACC2FGI5</accession>
<comment type="caution">
    <text evidence="1">The sequence shown here is derived from an EMBL/GenBank/DDBJ whole genome shotgun (WGS) entry which is preliminary data.</text>
</comment>
<protein>
    <submittedName>
        <fullName evidence="1">Uncharacterized protein</fullName>
    </submittedName>
</protein>
<reference evidence="1" key="1">
    <citation type="submission" date="2021-05" db="EMBL/GenBank/DDBJ databases">
        <authorList>
            <person name="Pan Q."/>
            <person name="Jouanno E."/>
            <person name="Zahm M."/>
            <person name="Klopp C."/>
            <person name="Cabau C."/>
            <person name="Louis A."/>
            <person name="Berthelot C."/>
            <person name="Parey E."/>
            <person name="Roest Crollius H."/>
            <person name="Montfort J."/>
            <person name="Robinson-Rechavi M."/>
            <person name="Bouchez O."/>
            <person name="Lampietro C."/>
            <person name="Lopez Roques C."/>
            <person name="Donnadieu C."/>
            <person name="Postlethwait J."/>
            <person name="Bobe J."/>
            <person name="Dillon D."/>
            <person name="Chandos A."/>
            <person name="von Hippel F."/>
            <person name="Guiguen Y."/>
        </authorList>
    </citation>
    <scope>NUCLEOTIDE SEQUENCE</scope>
    <source>
        <strain evidence="1">YG-Jan2019</strain>
    </source>
</reference>
<name>A0ACC2FGI5_DALPE</name>
<dbReference type="EMBL" id="CM055755">
    <property type="protein sequence ID" value="KAJ7990475.1"/>
    <property type="molecule type" value="Genomic_DNA"/>
</dbReference>
<dbReference type="Proteomes" id="UP001157502">
    <property type="component" value="Chromosome 28"/>
</dbReference>
<evidence type="ECO:0000313" key="1">
    <source>
        <dbReference type="EMBL" id="KAJ7990475.1"/>
    </source>
</evidence>
<evidence type="ECO:0000313" key="2">
    <source>
        <dbReference type="Proteomes" id="UP001157502"/>
    </source>
</evidence>
<keyword evidence="2" id="KW-1185">Reference proteome</keyword>
<gene>
    <name evidence="1" type="ORF">DPEC_G00300700</name>
</gene>
<organism evidence="1 2">
    <name type="scientific">Dallia pectoralis</name>
    <name type="common">Alaska blackfish</name>
    <dbReference type="NCBI Taxonomy" id="75939"/>
    <lineage>
        <taxon>Eukaryota</taxon>
        <taxon>Metazoa</taxon>
        <taxon>Chordata</taxon>
        <taxon>Craniata</taxon>
        <taxon>Vertebrata</taxon>
        <taxon>Euteleostomi</taxon>
        <taxon>Actinopterygii</taxon>
        <taxon>Neopterygii</taxon>
        <taxon>Teleostei</taxon>
        <taxon>Protacanthopterygii</taxon>
        <taxon>Esociformes</taxon>
        <taxon>Umbridae</taxon>
        <taxon>Dallia</taxon>
    </lineage>
</organism>
<sequence length="81" mass="9061">MSPRTIGHGLFTSGPMSQSIVFYCSGRERERRGKACWVHWSGCQQTAVGSAHHYGLRGVSCYTRASEGSDTKSLRNCYCRR</sequence>
<proteinExistence type="predicted"/>